<evidence type="ECO:0000256" key="4">
    <source>
        <dbReference type="ARBA" id="ARBA00022759"/>
    </source>
</evidence>
<keyword evidence="3" id="KW-0540">Nuclease</keyword>
<dbReference type="PANTHER" id="PTHR37984">
    <property type="entry name" value="PROTEIN CBG26694"/>
    <property type="match status" value="1"/>
</dbReference>
<evidence type="ECO:0000256" key="5">
    <source>
        <dbReference type="ARBA" id="ARBA00022801"/>
    </source>
</evidence>
<dbReference type="Proteomes" id="UP000762676">
    <property type="component" value="Unassembled WGS sequence"/>
</dbReference>
<dbReference type="GO" id="GO:0016787">
    <property type="term" value="F:hydrolase activity"/>
    <property type="evidence" value="ECO:0007669"/>
    <property type="project" value="UniProtKB-KW"/>
</dbReference>
<dbReference type="Pfam" id="PF17917">
    <property type="entry name" value="RT_RNaseH"/>
    <property type="match status" value="1"/>
</dbReference>
<evidence type="ECO:0000256" key="1">
    <source>
        <dbReference type="ARBA" id="ARBA00022679"/>
    </source>
</evidence>
<evidence type="ECO:0000259" key="7">
    <source>
        <dbReference type="Pfam" id="PF17917"/>
    </source>
</evidence>
<dbReference type="GO" id="GO:0004519">
    <property type="term" value="F:endonuclease activity"/>
    <property type="evidence" value="ECO:0007669"/>
    <property type="project" value="UniProtKB-KW"/>
</dbReference>
<dbReference type="SUPFAM" id="SSF56672">
    <property type="entry name" value="DNA/RNA polymerases"/>
    <property type="match status" value="1"/>
</dbReference>
<name>A0AAV4FRB6_9GAST</name>
<comment type="caution">
    <text evidence="8">The sequence shown here is derived from an EMBL/GenBank/DDBJ whole genome shotgun (WGS) entry which is preliminary data.</text>
</comment>
<keyword evidence="6" id="KW-0695">RNA-directed DNA polymerase</keyword>
<dbReference type="InterPro" id="IPR041373">
    <property type="entry name" value="RT_RNaseH"/>
</dbReference>
<evidence type="ECO:0000313" key="9">
    <source>
        <dbReference type="Proteomes" id="UP000762676"/>
    </source>
</evidence>
<dbReference type="AlphaFoldDB" id="A0AAV4FRB6"/>
<keyword evidence="1" id="KW-0808">Transferase</keyword>
<dbReference type="InterPro" id="IPR050951">
    <property type="entry name" value="Retrovirus_Pol_polyprotein"/>
</dbReference>
<dbReference type="GO" id="GO:0003964">
    <property type="term" value="F:RNA-directed DNA polymerase activity"/>
    <property type="evidence" value="ECO:0007669"/>
    <property type="project" value="UniProtKB-KW"/>
</dbReference>
<evidence type="ECO:0000313" key="8">
    <source>
        <dbReference type="EMBL" id="GFR75220.1"/>
    </source>
</evidence>
<gene>
    <name evidence="8" type="ORF">ElyMa_005772700</name>
</gene>
<evidence type="ECO:0000256" key="3">
    <source>
        <dbReference type="ARBA" id="ARBA00022722"/>
    </source>
</evidence>
<dbReference type="PANTHER" id="PTHR37984:SF5">
    <property type="entry name" value="PROTEIN NYNRIN-LIKE"/>
    <property type="match status" value="1"/>
</dbReference>
<keyword evidence="4" id="KW-0255">Endonuclease</keyword>
<keyword evidence="5" id="KW-0378">Hydrolase</keyword>
<keyword evidence="9" id="KW-1185">Reference proteome</keyword>
<organism evidence="8 9">
    <name type="scientific">Elysia marginata</name>
    <dbReference type="NCBI Taxonomy" id="1093978"/>
    <lineage>
        <taxon>Eukaryota</taxon>
        <taxon>Metazoa</taxon>
        <taxon>Spiralia</taxon>
        <taxon>Lophotrochozoa</taxon>
        <taxon>Mollusca</taxon>
        <taxon>Gastropoda</taxon>
        <taxon>Heterobranchia</taxon>
        <taxon>Euthyneura</taxon>
        <taxon>Panpulmonata</taxon>
        <taxon>Sacoglossa</taxon>
        <taxon>Placobranchoidea</taxon>
        <taxon>Plakobranchidae</taxon>
        <taxon>Elysia</taxon>
    </lineage>
</organism>
<dbReference type="EMBL" id="BMAT01011575">
    <property type="protein sequence ID" value="GFR75220.1"/>
    <property type="molecule type" value="Genomic_DNA"/>
</dbReference>
<accession>A0AAV4FRB6</accession>
<evidence type="ECO:0000256" key="6">
    <source>
        <dbReference type="ARBA" id="ARBA00022918"/>
    </source>
</evidence>
<dbReference type="InterPro" id="IPR043502">
    <property type="entry name" value="DNA/RNA_pol_sf"/>
</dbReference>
<feature type="domain" description="Reverse transcriptase RNase H-like" evidence="7">
    <location>
        <begin position="16"/>
        <end position="83"/>
    </location>
</feature>
<protein>
    <submittedName>
        <fullName evidence="8">Retrovirus-related Pol polyprotein from transposon 17.6</fullName>
    </submittedName>
</protein>
<reference evidence="8 9" key="1">
    <citation type="journal article" date="2021" name="Elife">
        <title>Chloroplast acquisition without the gene transfer in kleptoplastic sea slugs, Plakobranchus ocellatus.</title>
        <authorList>
            <person name="Maeda T."/>
            <person name="Takahashi S."/>
            <person name="Yoshida T."/>
            <person name="Shimamura S."/>
            <person name="Takaki Y."/>
            <person name="Nagai Y."/>
            <person name="Toyoda A."/>
            <person name="Suzuki Y."/>
            <person name="Arimoto A."/>
            <person name="Ishii H."/>
            <person name="Satoh N."/>
            <person name="Nishiyama T."/>
            <person name="Hasebe M."/>
            <person name="Maruyama T."/>
            <person name="Minagawa J."/>
            <person name="Obokata J."/>
            <person name="Shigenobu S."/>
        </authorList>
    </citation>
    <scope>NUCLEOTIDE SEQUENCE [LARGE SCALE GENOMIC DNA]</scope>
</reference>
<keyword evidence="2" id="KW-0548">Nucleotidyltransferase</keyword>
<sequence length="102" mass="11784">MSLRMVKDQHASPQELKQGYSQLDKEALSIVWAAWKFFFYVCGRHFTFITDHQPLKFTFCPKKGIPAMCAARQQRYAVFLSGFDYSIEYRNSMANANADSLS</sequence>
<proteinExistence type="predicted"/>
<evidence type="ECO:0000256" key="2">
    <source>
        <dbReference type="ARBA" id="ARBA00022695"/>
    </source>
</evidence>